<evidence type="ECO:0000313" key="2">
    <source>
        <dbReference type="Proteomes" id="UP000002410"/>
    </source>
</evidence>
<dbReference type="EMBL" id="CP000728">
    <property type="protein sequence ID" value="ABS42182.1"/>
    <property type="molecule type" value="Genomic_DNA"/>
</dbReference>
<proteinExistence type="predicted"/>
<evidence type="ECO:0000313" key="1">
    <source>
        <dbReference type="EMBL" id="ABS42182.1"/>
    </source>
</evidence>
<evidence type="ECO:0008006" key="3">
    <source>
        <dbReference type="Google" id="ProtNLM"/>
    </source>
</evidence>
<gene>
    <name evidence="1" type="ordered locus">CLI_1918</name>
</gene>
<dbReference type="HOGENOM" id="CLU_203008_1_0_9"/>
<name>A7GEG6_CLOBL</name>
<protein>
    <recommendedName>
        <fullName evidence="3">DUF5659 domain-containing protein</fullName>
    </recommendedName>
</protein>
<dbReference type="Proteomes" id="UP000002410">
    <property type="component" value="Chromosome"/>
</dbReference>
<organism evidence="1 2">
    <name type="scientific">Clostridium botulinum (strain Langeland / NCTC 10281 / Type F)</name>
    <dbReference type="NCBI Taxonomy" id="441772"/>
    <lineage>
        <taxon>Bacteria</taxon>
        <taxon>Bacillati</taxon>
        <taxon>Bacillota</taxon>
        <taxon>Clostridia</taxon>
        <taxon>Eubacteriales</taxon>
        <taxon>Clostridiaceae</taxon>
        <taxon>Clostridium</taxon>
    </lineage>
</organism>
<dbReference type="KEGG" id="cbf:CLI_1918"/>
<dbReference type="RefSeq" id="WP_012099894.1">
    <property type="nucleotide sequence ID" value="NC_009699.1"/>
</dbReference>
<dbReference type="AlphaFoldDB" id="A7GEG6"/>
<sequence>MTIKKIFKREIALELISMGHQLIYTEPNRNIKDFVVFCFEEDNKLLNDLTKLTH</sequence>
<reference evidence="2" key="1">
    <citation type="submission" date="2007-06" db="EMBL/GenBank/DDBJ databases">
        <authorList>
            <person name="Brinkac L.M."/>
            <person name="Daugherty S."/>
            <person name="Dodson R.J."/>
            <person name="Madupu R."/>
            <person name="Brown J.L."/>
            <person name="Bruce D."/>
            <person name="Detter C."/>
            <person name="Munk C."/>
            <person name="Smith L.A."/>
            <person name="Smith T.J."/>
            <person name="White O."/>
            <person name="Brettin T.S."/>
        </authorList>
    </citation>
    <scope>NUCLEOTIDE SEQUENCE [LARGE SCALE GENOMIC DNA]</scope>
    <source>
        <strain evidence="2">Langeland / NCTC 10281 / Type F</strain>
    </source>
</reference>
<accession>A7GEG6</accession>